<evidence type="ECO:0000313" key="2">
    <source>
        <dbReference type="EMBL" id="VCU06718.1"/>
    </source>
</evidence>
<proteinExistence type="predicted"/>
<evidence type="ECO:0000256" key="1">
    <source>
        <dbReference type="SAM" id="MobiDB-lite"/>
    </source>
</evidence>
<reference evidence="3" key="1">
    <citation type="submission" date="2018-10" db="EMBL/GenBank/DDBJ databases">
        <authorList>
            <person name="Peiro R."/>
            <person name="Begona"/>
            <person name="Cbmso G."/>
            <person name="Lopez M."/>
            <person name="Gonzalez S."/>
            <person name="Sacristan E."/>
            <person name="Castillo E."/>
        </authorList>
    </citation>
    <scope>NUCLEOTIDE SEQUENCE [LARGE SCALE GENOMIC DNA]</scope>
</reference>
<gene>
    <name evidence="2" type="ORF">RHODGE_RHODGE_01365</name>
</gene>
<sequence>MPADHFHEHWIAFGCPYGREVADSPESETDEPEPKAKAESGRQRAIEDRDRPRRAAEQDMVGQRPVNGHRKAWDFCVVGNALHQTSTPPPKLKKLRKNELAAKAIDKPKTI</sequence>
<dbReference type="Proteomes" id="UP000289200">
    <property type="component" value="Unassembled WGS sequence"/>
</dbReference>
<feature type="compositionally biased region" description="Basic and acidic residues" evidence="1">
    <location>
        <begin position="32"/>
        <end position="57"/>
    </location>
</feature>
<accession>A0A3S4AXS1</accession>
<protein>
    <submittedName>
        <fullName evidence="2">Uncharacterized protein</fullName>
    </submittedName>
</protein>
<keyword evidence="3" id="KW-1185">Reference proteome</keyword>
<organism evidence="2 3">
    <name type="scientific">Rhodoplanes serenus</name>
    <dbReference type="NCBI Taxonomy" id="200615"/>
    <lineage>
        <taxon>Bacteria</taxon>
        <taxon>Pseudomonadati</taxon>
        <taxon>Pseudomonadota</taxon>
        <taxon>Alphaproteobacteria</taxon>
        <taxon>Hyphomicrobiales</taxon>
        <taxon>Nitrobacteraceae</taxon>
        <taxon>Rhodoplanes</taxon>
    </lineage>
</organism>
<dbReference type="EMBL" id="UWOC01000111">
    <property type="protein sequence ID" value="VCU06718.1"/>
    <property type="molecule type" value="Genomic_DNA"/>
</dbReference>
<feature type="region of interest" description="Disordered" evidence="1">
    <location>
        <begin position="17"/>
        <end position="66"/>
    </location>
</feature>
<name>A0A3S4AXS1_9BRAD</name>
<evidence type="ECO:0000313" key="3">
    <source>
        <dbReference type="Proteomes" id="UP000289200"/>
    </source>
</evidence>
<comment type="caution">
    <text evidence="2">The sequence shown here is derived from an EMBL/GenBank/DDBJ whole genome shotgun (WGS) entry which is preliminary data.</text>
</comment>
<dbReference type="AlphaFoldDB" id="A0A3S4AXS1"/>